<feature type="domain" description="Cytochrome c" evidence="5">
    <location>
        <begin position="38"/>
        <end position="141"/>
    </location>
</feature>
<proteinExistence type="predicted"/>
<evidence type="ECO:0000313" key="6">
    <source>
        <dbReference type="EMBL" id="QYO78367.1"/>
    </source>
</evidence>
<dbReference type="EMBL" id="CP080590">
    <property type="protein sequence ID" value="QYO78367.1"/>
    <property type="molecule type" value="Genomic_DNA"/>
</dbReference>
<accession>A0ABX8WNN7</accession>
<name>A0ABX8WNN7_9HYPH</name>
<dbReference type="SUPFAM" id="SSF46626">
    <property type="entry name" value="Cytochrome c"/>
    <property type="match status" value="2"/>
</dbReference>
<dbReference type="InterPro" id="IPR009056">
    <property type="entry name" value="Cyt_c-like_dom"/>
</dbReference>
<keyword evidence="1 4" id="KW-0349">Heme</keyword>
<evidence type="ECO:0000259" key="5">
    <source>
        <dbReference type="PROSITE" id="PS51007"/>
    </source>
</evidence>
<evidence type="ECO:0000313" key="7">
    <source>
        <dbReference type="Proteomes" id="UP000825799"/>
    </source>
</evidence>
<reference evidence="6 7" key="1">
    <citation type="submission" date="2021-08" db="EMBL/GenBank/DDBJ databases">
        <title>Devosia salina sp. nov., isolated from the South China Sea sediment.</title>
        <authorList>
            <person name="Zhou Z."/>
        </authorList>
    </citation>
    <scope>NUCLEOTIDE SEQUENCE [LARGE SCALE GENOMIC DNA]</scope>
    <source>
        <strain evidence="6 7">SCS-3</strain>
    </source>
</reference>
<evidence type="ECO:0000256" key="3">
    <source>
        <dbReference type="ARBA" id="ARBA00023004"/>
    </source>
</evidence>
<gene>
    <name evidence="6" type="ORF">K1X15_07420</name>
</gene>
<dbReference type="Gene3D" id="1.10.760.10">
    <property type="entry name" value="Cytochrome c-like domain"/>
    <property type="match status" value="1"/>
</dbReference>
<dbReference type="PANTHER" id="PTHR35008">
    <property type="entry name" value="BLL4482 PROTEIN-RELATED"/>
    <property type="match status" value="1"/>
</dbReference>
<feature type="domain" description="Cytochrome c" evidence="5">
    <location>
        <begin position="183"/>
        <end position="293"/>
    </location>
</feature>
<dbReference type="InterPro" id="IPR051459">
    <property type="entry name" value="Cytochrome_c-type_DH"/>
</dbReference>
<dbReference type="RefSeq" id="WP_220306837.1">
    <property type="nucleotide sequence ID" value="NZ_CP080590.1"/>
</dbReference>
<keyword evidence="7" id="KW-1185">Reference proteome</keyword>
<evidence type="ECO:0000256" key="4">
    <source>
        <dbReference type="PROSITE-ProRule" id="PRU00433"/>
    </source>
</evidence>
<organism evidence="6 7">
    <name type="scientific">Devosia salina</name>
    <dbReference type="NCBI Taxonomy" id="2860336"/>
    <lineage>
        <taxon>Bacteria</taxon>
        <taxon>Pseudomonadati</taxon>
        <taxon>Pseudomonadota</taxon>
        <taxon>Alphaproteobacteria</taxon>
        <taxon>Hyphomicrobiales</taxon>
        <taxon>Devosiaceae</taxon>
        <taxon>Devosia</taxon>
    </lineage>
</organism>
<keyword evidence="2 4" id="KW-0479">Metal-binding</keyword>
<evidence type="ECO:0000256" key="1">
    <source>
        <dbReference type="ARBA" id="ARBA00022617"/>
    </source>
</evidence>
<dbReference type="PROSITE" id="PS51007">
    <property type="entry name" value="CYTC"/>
    <property type="match status" value="2"/>
</dbReference>
<protein>
    <submittedName>
        <fullName evidence="6">Cytochrome c</fullName>
    </submittedName>
</protein>
<dbReference type="Proteomes" id="UP000825799">
    <property type="component" value="Chromosome"/>
</dbReference>
<sequence length="295" mass="31645">MNRLLVVLACAVALAFTAVITLQLWPLEASVPAANLAGNPKRGAYLARLSGCITCHTAPEAAALSGGSPLTSRFGTFYPPNITPDPETGIGAWTFAQFVAAVRQGVSPAGEPYYPAFPYEFYASLTDQDLADLWSAIQATPPVSRSDQQHDVGFPYNIRNGLKIWRSFFEKPHVYAAQPDRTAAWNRGRYLVFGPAHCAACHTPRNVIGGLPSDMTLAGDPNMLDGGQSPALTSSDLREKGYTVETLVRALRTGIGPDGDAFGGSMAEVVHGSTAYLLDRHLQDMATYLLDTDEP</sequence>
<keyword evidence="3 4" id="KW-0408">Iron</keyword>
<evidence type="ECO:0000256" key="2">
    <source>
        <dbReference type="ARBA" id="ARBA00022723"/>
    </source>
</evidence>
<dbReference type="InterPro" id="IPR036909">
    <property type="entry name" value="Cyt_c-like_dom_sf"/>
</dbReference>
<dbReference type="PANTHER" id="PTHR35008:SF8">
    <property type="entry name" value="ALCOHOL DEHYDROGENASE CYTOCHROME C SUBUNIT"/>
    <property type="match status" value="1"/>
</dbReference>